<dbReference type="GO" id="GO:0006865">
    <property type="term" value="P:amino acid transport"/>
    <property type="evidence" value="ECO:0007669"/>
    <property type="project" value="TreeGrafter"/>
</dbReference>
<keyword evidence="7" id="KW-1185">Reference proteome</keyword>
<evidence type="ECO:0000256" key="2">
    <source>
        <dbReference type="ARBA" id="ARBA00022448"/>
    </source>
</evidence>
<dbReference type="GO" id="GO:0030288">
    <property type="term" value="C:outer membrane-bounded periplasmic space"/>
    <property type="evidence" value="ECO:0007669"/>
    <property type="project" value="TreeGrafter"/>
</dbReference>
<protein>
    <submittedName>
        <fullName evidence="6">Periplasmic binding component of a glutamate/aspartate transporter</fullName>
    </submittedName>
</protein>
<dbReference type="Pfam" id="PF00497">
    <property type="entry name" value="SBP_bac_3"/>
    <property type="match status" value="1"/>
</dbReference>
<proteinExistence type="inferred from homology"/>
<comment type="similarity">
    <text evidence="1">Belongs to the bacterial solute-binding protein 3 family.</text>
</comment>
<organism evidence="6 7">
    <name type="scientific">Buttiauxella noackiae ATCC 51607</name>
    <dbReference type="NCBI Taxonomy" id="1354255"/>
    <lineage>
        <taxon>Bacteria</taxon>
        <taxon>Pseudomonadati</taxon>
        <taxon>Pseudomonadota</taxon>
        <taxon>Gammaproteobacteria</taxon>
        <taxon>Enterobacterales</taxon>
        <taxon>Enterobacteriaceae</taxon>
        <taxon>Buttiauxella</taxon>
    </lineage>
</organism>
<evidence type="ECO:0000259" key="5">
    <source>
        <dbReference type="SMART" id="SM00062"/>
    </source>
</evidence>
<dbReference type="PATRIC" id="fig|1354255.3.peg.1607"/>
<accession>A0A1B7HSZ1</accession>
<dbReference type="InterPro" id="IPR051455">
    <property type="entry name" value="Bact_solute-bind_prot3"/>
</dbReference>
<comment type="caution">
    <text evidence="6">The sequence shown here is derived from an EMBL/GenBank/DDBJ whole genome shotgun (WGS) entry which is preliminary data.</text>
</comment>
<evidence type="ECO:0000256" key="1">
    <source>
        <dbReference type="ARBA" id="ARBA00010333"/>
    </source>
</evidence>
<feature type="chain" id="PRO_5008593263" evidence="4">
    <location>
        <begin position="22"/>
        <end position="300"/>
    </location>
</feature>
<dbReference type="EMBL" id="LXEO01000017">
    <property type="protein sequence ID" value="OAT18735.1"/>
    <property type="molecule type" value="Genomic_DNA"/>
</dbReference>
<dbReference type="Proteomes" id="UP000078286">
    <property type="component" value="Unassembled WGS sequence"/>
</dbReference>
<gene>
    <name evidence="6" type="ORF">M979_1559</name>
</gene>
<evidence type="ECO:0000313" key="6">
    <source>
        <dbReference type="EMBL" id="OAT18735.1"/>
    </source>
</evidence>
<feature type="signal peptide" evidence="4">
    <location>
        <begin position="1"/>
        <end position="21"/>
    </location>
</feature>
<sequence length="300" mass="33696">MKKYLSLFFIICALPAFCIHADDSLTNIKKNHQITLSYSYNDFPFSYADNGQPIGMAIDICRDVVDQLEKELNIPHIKINWVGEKQSVTLQKVKQHTVDMTCSAITRTDARLKIYNFSVPYFITSTALLSKKSESVQDVSQLRGKTIVAISGDSAIERINKLNRKLDYSLLMVTQPDLASALELLKSKTVKMLATDEVLLAAFKASDPEGYEISHVDMDDMDVYGLMMAKDSVQLTSLVNKSLGEIINSGKYIELYNKWFMSPVPPLQQNLHMPMSKVLQHYVKASAPGATYRALSPEKL</sequence>
<dbReference type="SUPFAM" id="SSF53850">
    <property type="entry name" value="Periplasmic binding protein-like II"/>
    <property type="match status" value="1"/>
</dbReference>
<dbReference type="RefSeq" id="WP_064554354.1">
    <property type="nucleotide sequence ID" value="NZ_LXEO01000017.1"/>
</dbReference>
<dbReference type="AlphaFoldDB" id="A0A1B7HSZ1"/>
<dbReference type="GO" id="GO:0005576">
    <property type="term" value="C:extracellular region"/>
    <property type="evidence" value="ECO:0007669"/>
    <property type="project" value="TreeGrafter"/>
</dbReference>
<evidence type="ECO:0000256" key="4">
    <source>
        <dbReference type="SAM" id="SignalP"/>
    </source>
</evidence>
<feature type="domain" description="Solute-binding protein family 3/N-terminal" evidence="5">
    <location>
        <begin position="33"/>
        <end position="263"/>
    </location>
</feature>
<dbReference type="InterPro" id="IPR001638">
    <property type="entry name" value="Solute-binding_3/MltF_N"/>
</dbReference>
<dbReference type="SMART" id="SM00062">
    <property type="entry name" value="PBPb"/>
    <property type="match status" value="1"/>
</dbReference>
<reference evidence="6 7" key="1">
    <citation type="submission" date="2016-04" db="EMBL/GenBank/DDBJ databases">
        <title>ATOL: Assembling a taxonomically balanced genome-scale reconstruction of the evolutionary history of the Enterobacteriaceae.</title>
        <authorList>
            <person name="Plunkett G.III."/>
            <person name="Neeno-Eckwall E.C."/>
            <person name="Glasner J.D."/>
            <person name="Perna N.T."/>
        </authorList>
    </citation>
    <scope>NUCLEOTIDE SEQUENCE [LARGE SCALE GENOMIC DNA]</scope>
    <source>
        <strain evidence="6 7">ATCC 51607</strain>
    </source>
</reference>
<dbReference type="PANTHER" id="PTHR30085">
    <property type="entry name" value="AMINO ACID ABC TRANSPORTER PERMEASE"/>
    <property type="match status" value="1"/>
</dbReference>
<evidence type="ECO:0000256" key="3">
    <source>
        <dbReference type="ARBA" id="ARBA00022729"/>
    </source>
</evidence>
<name>A0A1B7HSZ1_9ENTR</name>
<evidence type="ECO:0000313" key="7">
    <source>
        <dbReference type="Proteomes" id="UP000078286"/>
    </source>
</evidence>
<keyword evidence="2" id="KW-0813">Transport</keyword>
<keyword evidence="3 4" id="KW-0732">Signal</keyword>
<dbReference type="PANTHER" id="PTHR30085:SF2">
    <property type="entry name" value="GLUTAMATE_ASPARTATE IMPORT SOLUTE-BINDING PROTEIN"/>
    <property type="match status" value="1"/>
</dbReference>
<dbReference type="Gene3D" id="3.40.190.10">
    <property type="entry name" value="Periplasmic binding protein-like II"/>
    <property type="match status" value="2"/>
</dbReference>